<proteinExistence type="predicted"/>
<evidence type="ECO:0000313" key="2">
    <source>
        <dbReference type="Proteomes" id="UP000321903"/>
    </source>
</evidence>
<accession>A0A5C7A4W4</accession>
<protein>
    <submittedName>
        <fullName evidence="1">Uncharacterized protein</fullName>
    </submittedName>
</protein>
<keyword evidence="2" id="KW-1185">Reference proteome</keyword>
<dbReference type="OrthoDB" id="6659362at2"/>
<sequence length="80" mass="8996">MISTGDNLLCIFGNDFYVEGGVYTVGDYINSKFFEVMTGDNDECWYAKAECASDCINIRFNSINDACFEHHTCSVEIKSI</sequence>
<dbReference type="Proteomes" id="UP000321903">
    <property type="component" value="Unassembled WGS sequence"/>
</dbReference>
<dbReference type="AlphaFoldDB" id="A0A5C7A4W4"/>
<gene>
    <name evidence="1" type="ORF">ES754_01285</name>
</gene>
<evidence type="ECO:0000313" key="1">
    <source>
        <dbReference type="EMBL" id="TXD97650.1"/>
    </source>
</evidence>
<reference evidence="1 2" key="1">
    <citation type="submission" date="2019-08" db="EMBL/GenBank/DDBJ databases">
        <title>Genome sequence of Psychrobacter frigidicola ACAM304 (type strain).</title>
        <authorList>
            <person name="Bowman J.P."/>
        </authorList>
    </citation>
    <scope>NUCLEOTIDE SEQUENCE [LARGE SCALE GENOMIC DNA]</scope>
    <source>
        <strain evidence="1 2">ACAM 304</strain>
    </source>
</reference>
<dbReference type="RefSeq" id="WP_147221352.1">
    <property type="nucleotide sequence ID" value="NZ_CAJGYY010000001.1"/>
</dbReference>
<organism evidence="1 2">
    <name type="scientific">Psychrobacter frigidicola</name>
    <dbReference type="NCBI Taxonomy" id="45611"/>
    <lineage>
        <taxon>Bacteria</taxon>
        <taxon>Pseudomonadati</taxon>
        <taxon>Pseudomonadota</taxon>
        <taxon>Gammaproteobacteria</taxon>
        <taxon>Moraxellales</taxon>
        <taxon>Moraxellaceae</taxon>
        <taxon>Psychrobacter</taxon>
    </lineage>
</organism>
<name>A0A5C7A4W4_9GAMM</name>
<dbReference type="EMBL" id="VORZ01000001">
    <property type="protein sequence ID" value="TXD97650.1"/>
    <property type="molecule type" value="Genomic_DNA"/>
</dbReference>
<comment type="caution">
    <text evidence="1">The sequence shown here is derived from an EMBL/GenBank/DDBJ whole genome shotgun (WGS) entry which is preliminary data.</text>
</comment>